<proteinExistence type="predicted"/>
<feature type="compositionally biased region" description="Acidic residues" evidence="1">
    <location>
        <begin position="387"/>
        <end position="425"/>
    </location>
</feature>
<accession>A0A9P3LJG1</accession>
<sequence length="552" mass="60880">MGWDEVCILCGIRPYGGPVWFGASEESATQIAQEVVAAGFTDLPPDALAAMLLDLFQTNPDDFDPRYKASVHPGYDKDCIAIGHFDRTGGYEPCRHAGRALHPPGDNVQVRRVADNSSGASFNQVVELVRGERVTSAQATTCDTYGGCACNLWLHVACWGHLQHWLACSLPPRAGRSGEPLPLAGELYEIAASRAEPQQECRGALPAIDYGGTLDAFMEIQYQDYILGPRRGVRHLTRALQDGLRGAQLVPALMEDVRFWMWARPDEWPRAPDPASHDALQNEPVGEPAPQPAALCMLPNELLPELLQHCELDVVFALASTCRELYTRVLARSTLADTLHRAAENRGSALRWVLPAPNLREEWAAACDAMRTWLPVGAVPPLTFDGMEFDEDDEDDADFVPPESESDEEDDDEDSMEEDEDEDALEEHMDADADPSQDDAPIVDASSDADDLALPISDVPIPLPPDPSTLPLPPLPLFNPAFPLAAFLRAFRTSASMRARRRRWGLVKQWDALFAAYRRDGWERDVFTPSGTVWAQGEDGVLRCQCTTKDRA</sequence>
<evidence type="ECO:0000256" key="1">
    <source>
        <dbReference type="SAM" id="MobiDB-lite"/>
    </source>
</evidence>
<evidence type="ECO:0000259" key="2">
    <source>
        <dbReference type="PROSITE" id="PS50181"/>
    </source>
</evidence>
<comment type="caution">
    <text evidence="3">The sequence shown here is derived from an EMBL/GenBank/DDBJ whole genome shotgun (WGS) entry which is preliminary data.</text>
</comment>
<dbReference type="InterPro" id="IPR001810">
    <property type="entry name" value="F-box_dom"/>
</dbReference>
<dbReference type="Proteomes" id="UP000703269">
    <property type="component" value="Unassembled WGS sequence"/>
</dbReference>
<name>A0A9P3LJG1_9APHY</name>
<dbReference type="AlphaFoldDB" id="A0A9P3LJG1"/>
<dbReference type="EMBL" id="BPQB01000062">
    <property type="protein sequence ID" value="GJE96639.1"/>
    <property type="molecule type" value="Genomic_DNA"/>
</dbReference>
<reference evidence="3 4" key="1">
    <citation type="submission" date="2021-08" db="EMBL/GenBank/DDBJ databases">
        <title>Draft Genome Sequence of Phanerochaete sordida strain YK-624.</title>
        <authorList>
            <person name="Mori T."/>
            <person name="Dohra H."/>
            <person name="Suzuki T."/>
            <person name="Kawagishi H."/>
            <person name="Hirai H."/>
        </authorList>
    </citation>
    <scope>NUCLEOTIDE SEQUENCE [LARGE SCALE GENOMIC DNA]</scope>
    <source>
        <strain evidence="3 4">YK-624</strain>
    </source>
</reference>
<dbReference type="PROSITE" id="PS50181">
    <property type="entry name" value="FBOX"/>
    <property type="match status" value="1"/>
</dbReference>
<feature type="domain" description="F-box" evidence="2">
    <location>
        <begin position="292"/>
        <end position="339"/>
    </location>
</feature>
<gene>
    <name evidence="3" type="ORF">PsYK624_128390</name>
</gene>
<keyword evidence="4" id="KW-1185">Reference proteome</keyword>
<feature type="region of interest" description="Disordered" evidence="1">
    <location>
        <begin position="384"/>
        <end position="444"/>
    </location>
</feature>
<organism evidence="3 4">
    <name type="scientific">Phanerochaete sordida</name>
    <dbReference type="NCBI Taxonomy" id="48140"/>
    <lineage>
        <taxon>Eukaryota</taxon>
        <taxon>Fungi</taxon>
        <taxon>Dikarya</taxon>
        <taxon>Basidiomycota</taxon>
        <taxon>Agaricomycotina</taxon>
        <taxon>Agaricomycetes</taxon>
        <taxon>Polyporales</taxon>
        <taxon>Phanerochaetaceae</taxon>
        <taxon>Phanerochaete</taxon>
    </lineage>
</organism>
<evidence type="ECO:0000313" key="4">
    <source>
        <dbReference type="Proteomes" id="UP000703269"/>
    </source>
</evidence>
<evidence type="ECO:0000313" key="3">
    <source>
        <dbReference type="EMBL" id="GJE96639.1"/>
    </source>
</evidence>
<dbReference type="OrthoDB" id="2751369at2759"/>
<protein>
    <recommendedName>
        <fullName evidence="2">F-box domain-containing protein</fullName>
    </recommendedName>
</protein>